<dbReference type="NCBIfam" id="TIGR03026">
    <property type="entry name" value="NDP-sugDHase"/>
    <property type="match status" value="1"/>
</dbReference>
<evidence type="ECO:0000256" key="2">
    <source>
        <dbReference type="ARBA" id="ARBA00006601"/>
    </source>
</evidence>
<dbReference type="UniPathway" id="UPA00038">
    <property type="reaction ID" value="UER00491"/>
</dbReference>
<name>X1AMR4_9ZZZZ</name>
<dbReference type="AlphaFoldDB" id="X1AMR4"/>
<feature type="non-terminal residue" evidence="8">
    <location>
        <position position="1"/>
    </location>
</feature>
<evidence type="ECO:0000256" key="6">
    <source>
        <dbReference type="ARBA" id="ARBA00047473"/>
    </source>
</evidence>
<dbReference type="SUPFAM" id="SSF52413">
    <property type="entry name" value="UDP-glucose/GDP-mannose dehydrogenase C-terminal domain"/>
    <property type="match status" value="1"/>
</dbReference>
<comment type="catalytic activity">
    <reaction evidence="6">
        <text>UDP-alpha-D-glucose + 2 NAD(+) + H2O = UDP-alpha-D-glucuronate + 2 NADH + 3 H(+)</text>
        <dbReference type="Rhea" id="RHEA:23596"/>
        <dbReference type="ChEBI" id="CHEBI:15377"/>
        <dbReference type="ChEBI" id="CHEBI:15378"/>
        <dbReference type="ChEBI" id="CHEBI:57540"/>
        <dbReference type="ChEBI" id="CHEBI:57945"/>
        <dbReference type="ChEBI" id="CHEBI:58052"/>
        <dbReference type="ChEBI" id="CHEBI:58885"/>
        <dbReference type="EC" id="1.1.1.22"/>
    </reaction>
</comment>
<organism evidence="8">
    <name type="scientific">marine sediment metagenome</name>
    <dbReference type="NCBI Taxonomy" id="412755"/>
    <lineage>
        <taxon>unclassified sequences</taxon>
        <taxon>metagenomes</taxon>
        <taxon>ecological metagenomes</taxon>
    </lineage>
</organism>
<dbReference type="SMART" id="SM00984">
    <property type="entry name" value="UDPG_MGDP_dh_C"/>
    <property type="match status" value="1"/>
</dbReference>
<dbReference type="Pfam" id="PF03721">
    <property type="entry name" value="UDPG_MGDP_dh_N"/>
    <property type="match status" value="1"/>
</dbReference>
<dbReference type="GO" id="GO:0006065">
    <property type="term" value="P:UDP-glucuronate biosynthetic process"/>
    <property type="evidence" value="ECO:0007669"/>
    <property type="project" value="UniProtKB-UniPathway"/>
</dbReference>
<evidence type="ECO:0000256" key="3">
    <source>
        <dbReference type="ARBA" id="ARBA00012954"/>
    </source>
</evidence>
<keyword evidence="5" id="KW-0520">NAD</keyword>
<dbReference type="PIRSF" id="PIRSF000124">
    <property type="entry name" value="UDPglc_GDPman_dh"/>
    <property type="match status" value="1"/>
</dbReference>
<accession>X1AMR4</accession>
<evidence type="ECO:0000256" key="1">
    <source>
        <dbReference type="ARBA" id="ARBA00004701"/>
    </source>
</evidence>
<dbReference type="EC" id="1.1.1.22" evidence="3"/>
<proteinExistence type="inferred from homology"/>
<dbReference type="GO" id="GO:0003979">
    <property type="term" value="F:UDP-glucose 6-dehydrogenase activity"/>
    <property type="evidence" value="ECO:0007669"/>
    <property type="project" value="UniProtKB-EC"/>
</dbReference>
<reference evidence="8" key="1">
    <citation type="journal article" date="2014" name="Front. Microbiol.">
        <title>High frequency of phylogenetically diverse reductive dehalogenase-homologous genes in deep subseafloor sedimentary metagenomes.</title>
        <authorList>
            <person name="Kawai M."/>
            <person name="Futagami T."/>
            <person name="Toyoda A."/>
            <person name="Takaki Y."/>
            <person name="Nishi S."/>
            <person name="Hori S."/>
            <person name="Arai W."/>
            <person name="Tsubouchi T."/>
            <person name="Morono Y."/>
            <person name="Uchiyama I."/>
            <person name="Ito T."/>
            <person name="Fujiyama A."/>
            <person name="Inagaki F."/>
            <person name="Takami H."/>
        </authorList>
    </citation>
    <scope>NUCLEOTIDE SEQUENCE</scope>
    <source>
        <strain evidence="8">Expedition CK06-06</strain>
    </source>
</reference>
<dbReference type="Pfam" id="PF00984">
    <property type="entry name" value="UDPG_MGDP_dh"/>
    <property type="match status" value="1"/>
</dbReference>
<dbReference type="InterPro" id="IPR008927">
    <property type="entry name" value="6-PGluconate_DH-like_C_sf"/>
</dbReference>
<dbReference type="PANTHER" id="PTHR43750">
    <property type="entry name" value="UDP-GLUCOSE 6-DEHYDROGENASE TUAD"/>
    <property type="match status" value="1"/>
</dbReference>
<dbReference type="InterPro" id="IPR017476">
    <property type="entry name" value="UDP-Glc/GDP-Man"/>
</dbReference>
<gene>
    <name evidence="8" type="ORF">S01H4_33983</name>
</gene>
<feature type="non-terminal residue" evidence="8">
    <location>
        <position position="297"/>
    </location>
</feature>
<dbReference type="Gene3D" id="1.20.5.100">
    <property type="entry name" value="Cytochrome c1, transmembrane anchor, C-terminal"/>
    <property type="match status" value="1"/>
</dbReference>
<dbReference type="PIRSF" id="PIRSF500134">
    <property type="entry name" value="UDPglc_DH_bac"/>
    <property type="match status" value="1"/>
</dbReference>
<dbReference type="GO" id="GO:0000271">
    <property type="term" value="P:polysaccharide biosynthetic process"/>
    <property type="evidence" value="ECO:0007669"/>
    <property type="project" value="InterPro"/>
</dbReference>
<dbReference type="Pfam" id="PF03720">
    <property type="entry name" value="UDPG_MGDP_dh_C"/>
    <property type="match status" value="1"/>
</dbReference>
<dbReference type="SUPFAM" id="SSF48179">
    <property type="entry name" value="6-phosphogluconate dehydrogenase C-terminal domain-like"/>
    <property type="match status" value="1"/>
</dbReference>
<dbReference type="InterPro" id="IPR001732">
    <property type="entry name" value="UDP-Glc/GDP-Man_DH_N"/>
</dbReference>
<dbReference type="PANTHER" id="PTHR43750:SF3">
    <property type="entry name" value="UDP-GLUCOSE 6-DEHYDROGENASE TUAD"/>
    <property type="match status" value="1"/>
</dbReference>
<evidence type="ECO:0000259" key="7">
    <source>
        <dbReference type="SMART" id="SM00984"/>
    </source>
</evidence>
<dbReference type="SUPFAM" id="SSF51735">
    <property type="entry name" value="NAD(P)-binding Rossmann-fold domains"/>
    <property type="match status" value="1"/>
</dbReference>
<dbReference type="EMBL" id="BART01017941">
    <property type="protein sequence ID" value="GAG83909.1"/>
    <property type="molecule type" value="Genomic_DNA"/>
</dbReference>
<evidence type="ECO:0000256" key="4">
    <source>
        <dbReference type="ARBA" id="ARBA00023002"/>
    </source>
</evidence>
<evidence type="ECO:0000313" key="8">
    <source>
        <dbReference type="EMBL" id="GAG83909.1"/>
    </source>
</evidence>
<dbReference type="InterPro" id="IPR014027">
    <property type="entry name" value="UDP-Glc/GDP-Man_DH_C"/>
</dbReference>
<comment type="pathway">
    <text evidence="1">Nucleotide-sugar biosynthesis; UDP-alpha-D-glucuronate biosynthesis; UDP-alpha-D-glucuronate from UDP-alpha-D-glucose: step 1/1.</text>
</comment>
<dbReference type="Gene3D" id="3.40.50.720">
    <property type="entry name" value="NAD(P)-binding Rossmann-like Domain"/>
    <property type="match status" value="2"/>
</dbReference>
<comment type="similarity">
    <text evidence="2">Belongs to the UDP-glucose/GDP-mannose dehydrogenase family.</text>
</comment>
<sequence length="297" mass="33398">KESGTEENTSLEDFDWESLMVKEDDYTPKVRKVVREEINKRGADVAFDMASNPEFLKEGAAVQDFLRPDRIVIGIDSEKAKKTMERLYKPFVLNNHPIYFMNIPSSELTKYTANSMLATKISFMNDIANLCEILGADVNMVRKGIGSDSRIGNKFIYPGAGYGGSCFPKDVQALIHTAAKNKYPLRILQAVEDVNRSQKEVIFNKIMKHFNGNIKGKTIAFWGLSFKPQTDDMREASSLVIIDKLLNEGASVKAYDPAAMDETKRILGDKIEYATDQYEALIDTDALVLITEWPDSV</sequence>
<comment type="caution">
    <text evidence="8">The sequence shown here is derived from an EMBL/GenBank/DDBJ whole genome shotgun (WGS) entry which is preliminary data.</text>
</comment>
<dbReference type="InterPro" id="IPR036220">
    <property type="entry name" value="UDP-Glc/GDP-Man_DH_C_sf"/>
</dbReference>
<dbReference type="InterPro" id="IPR028357">
    <property type="entry name" value="UDPglc_DH_bac"/>
</dbReference>
<dbReference type="GO" id="GO:0051287">
    <property type="term" value="F:NAD binding"/>
    <property type="evidence" value="ECO:0007669"/>
    <property type="project" value="InterPro"/>
</dbReference>
<feature type="domain" description="UDP-glucose/GDP-mannose dehydrogenase C-terminal" evidence="7">
    <location>
        <begin position="220"/>
        <end position="297"/>
    </location>
</feature>
<keyword evidence="4" id="KW-0560">Oxidoreductase</keyword>
<protein>
    <recommendedName>
        <fullName evidence="3">UDP-glucose 6-dehydrogenase</fullName>
        <ecNumber evidence="3">1.1.1.22</ecNumber>
    </recommendedName>
</protein>
<evidence type="ECO:0000256" key="5">
    <source>
        <dbReference type="ARBA" id="ARBA00023027"/>
    </source>
</evidence>
<dbReference type="InterPro" id="IPR014026">
    <property type="entry name" value="UDP-Glc/GDP-Man_DH_dimer"/>
</dbReference>
<dbReference type="InterPro" id="IPR036291">
    <property type="entry name" value="NAD(P)-bd_dom_sf"/>
</dbReference>